<comment type="similarity">
    <text evidence="10">Belongs to the RNA cytidine acetyltransferase family. NAT10 subfamily.</text>
</comment>
<dbReference type="FunFam" id="3.40.50.300:FF:002218">
    <property type="entry name" value="tRNA(Met) cytidine acetyltransferase TmcA"/>
    <property type="match status" value="1"/>
</dbReference>
<dbReference type="GO" id="GO:0051392">
    <property type="term" value="F:tRNA cytidine N4-acetyltransferase activity"/>
    <property type="evidence" value="ECO:0007669"/>
    <property type="project" value="RHEA"/>
</dbReference>
<evidence type="ECO:0000256" key="4">
    <source>
        <dbReference type="ARBA" id="ARBA00022694"/>
    </source>
</evidence>
<evidence type="ECO:0000256" key="11">
    <source>
        <dbReference type="SAM" id="MobiDB-lite"/>
    </source>
</evidence>
<feature type="region of interest" description="Disordered" evidence="11">
    <location>
        <begin position="993"/>
        <end position="1045"/>
    </location>
</feature>
<evidence type="ECO:0000313" key="17">
    <source>
        <dbReference type="Proteomes" id="UP000326939"/>
    </source>
</evidence>
<keyword evidence="8 10" id="KW-0012">Acyltransferase</keyword>
<dbReference type="GO" id="GO:0030686">
    <property type="term" value="C:90S preribosome"/>
    <property type="evidence" value="ECO:0007669"/>
    <property type="project" value="TreeGrafter"/>
</dbReference>
<dbReference type="InterPro" id="IPR032672">
    <property type="entry name" value="TmcA/NAT10/Kre33"/>
</dbReference>
<dbReference type="EMBL" id="VDCV01000007">
    <property type="protein sequence ID" value="KAB5548068.1"/>
    <property type="molecule type" value="Genomic_DNA"/>
</dbReference>
<evidence type="ECO:0000259" key="14">
    <source>
        <dbReference type="Pfam" id="PF13718"/>
    </source>
</evidence>
<dbReference type="Gene3D" id="3.40.50.11040">
    <property type="match status" value="1"/>
</dbReference>
<dbReference type="Gene3D" id="3.40.630.30">
    <property type="match status" value="1"/>
</dbReference>
<evidence type="ECO:0000256" key="10">
    <source>
        <dbReference type="HAMAP-Rule" id="MF_03211"/>
    </source>
</evidence>
<evidence type="ECO:0000256" key="3">
    <source>
        <dbReference type="ARBA" id="ARBA00022679"/>
    </source>
</evidence>
<dbReference type="PANTHER" id="PTHR10925:SF5">
    <property type="entry name" value="RNA CYTIDINE ACETYLTRANSFERASE"/>
    <property type="match status" value="1"/>
</dbReference>
<sequence>MRKKVDERIRTLIENGVKLRHRSLFLIIGDKSRDQARLLISIAMQIVNLHYMLSKAVVKSRPSVLWCYKDKLELSSHKKKRAKQVKKLMQRGLLDPEKVDPFSLFLETGGLTYCLYKDSERILGNTFGMCILQDFEALTPNLLARTIETVEGGGLIVLLLRSLSSLTSLYTMAMDVHERFRTESHSEPTGRFNERFLLSLASCKACVAMDDELNILPISSHIRSITPIPVSEDSEGLSEVERNLKNLKEQLHEDFPVGPLVKKCCTLDQGKTVITFLDSVLDKTPRSTVALLAARGRGKSAALGLAVAGAVAAGYSNIFITAPSPENLKTLFEFICKGFDALEYKEHIDYDVVKSANPEFKKATVRINIFKQHRQTIQYIQPHEHEKLSQVELLVIDEAAAIPLPVVRSLLGPYLVFLSSTVNGYEGTGRSLSLKLLQQLEEQSQISSKNLEGSLSGRLFRKIELSESIRYASHDPIESWLNSLLCLDVVSSIPSISRLPLPSECDLYYVNRDTLFSYHKDSELFLQRMMALYVASHYKNSPNDLQLMADAPAHHLFVLLGPVDESKNQLPDILCVLQVCLEGQISRKSAIQSLSEGHQPFGDQIPWKFCEQFRDTVFPSFSGARVVRIATHPSAMRLGYGSAAVELLTRYFEGKITPISEVDDENDVEIPRVRVTEAAEKVSLLEENIKPRTDLPHLLVHLHERQPEKLHYLGVSFGLTLDLLRFWKRHKFAPFYIGQIPNTVTGEHSCMVLKPLNSDGSEVRGSDEWGFFGPFYQDFKRRFARLLEGDSFRSMEYKLAMSVLDPKINYADIEHEPTSSAPDGFWRSLTDDLSLYDLERLKVYTDNLADFHLILDIVPILARLYFRGKLPVSLSYVQTSVLLCVGLQQRNITFIEEQMKLERTQILSLFMKVMKKLYKYLHGIASKDVESTLPRLKERELRPHSISVDDDLKEAAKQVEDGMKSKMEGLLNTELLQQYAIVGGEEEFDDALQKHGGKINPGGVISVKSNRVKPEKHEKQESGASGKKRGKEDHRGSRSNKKSRS</sequence>
<feature type="domain" description="TmcA/NAT10 N-terminal" evidence="13">
    <location>
        <begin position="1"/>
        <end position="207"/>
    </location>
</feature>
<feature type="binding site" evidence="10">
    <location>
        <position position="729"/>
    </location>
    <ligand>
        <name>acetyl-CoA</name>
        <dbReference type="ChEBI" id="CHEBI:57288"/>
    </ligand>
</feature>
<evidence type="ECO:0000256" key="9">
    <source>
        <dbReference type="ARBA" id="ARBA00068357"/>
    </source>
</evidence>
<dbReference type="Proteomes" id="UP000326939">
    <property type="component" value="Chromosome 7"/>
</dbReference>
<dbReference type="InterPro" id="IPR000182">
    <property type="entry name" value="GNAT_dom"/>
</dbReference>
<dbReference type="PANTHER" id="PTHR10925">
    <property type="entry name" value="N-ACETYLTRANSFERASE 10"/>
    <property type="match status" value="1"/>
</dbReference>
<evidence type="ECO:0000256" key="5">
    <source>
        <dbReference type="ARBA" id="ARBA00022741"/>
    </source>
</evidence>
<keyword evidence="17" id="KW-1185">Reference proteome</keyword>
<evidence type="ECO:0000256" key="6">
    <source>
        <dbReference type="ARBA" id="ARBA00022840"/>
    </source>
</evidence>
<keyword evidence="6 10" id="KW-0067">ATP-binding</keyword>
<dbReference type="GO" id="GO:0005524">
    <property type="term" value="F:ATP binding"/>
    <property type="evidence" value="ECO:0007669"/>
    <property type="project" value="UniProtKB-UniRule"/>
</dbReference>
<feature type="domain" description="Possible tRNA binding" evidence="15">
    <location>
        <begin position="771"/>
        <end position="991"/>
    </location>
</feature>
<feature type="domain" description="N-acetyltransferase" evidence="14">
    <location>
        <begin position="528"/>
        <end position="757"/>
    </location>
</feature>
<dbReference type="AlphaFoldDB" id="A0A5N5LZG1"/>
<dbReference type="Gene3D" id="3.40.50.300">
    <property type="entry name" value="P-loop containing nucleotide triphosphate hydrolases"/>
    <property type="match status" value="1"/>
</dbReference>
<comment type="subcellular location">
    <subcellularLocation>
        <location evidence="1 10">Nucleus</location>
        <location evidence="1 10">Nucleolus</location>
    </subcellularLocation>
</comment>
<evidence type="ECO:0000256" key="2">
    <source>
        <dbReference type="ARBA" id="ARBA00022552"/>
    </source>
</evidence>
<proteinExistence type="inferred from homology"/>
<protein>
    <recommendedName>
        <fullName evidence="9 10">RNA cytidine acetyltransferase</fullName>
        <ecNumber evidence="10">2.3.1.-</ecNumber>
    </recommendedName>
    <alternativeName>
        <fullName evidence="10">18S rRNA cytosine acetyltransferase</fullName>
    </alternativeName>
</protein>
<keyword evidence="7 10" id="KW-0539">Nucleus</keyword>
<evidence type="ECO:0000313" key="16">
    <source>
        <dbReference type="EMBL" id="KAB5548068.1"/>
    </source>
</evidence>
<dbReference type="InterPro" id="IPR027417">
    <property type="entry name" value="P-loop_NTPase"/>
</dbReference>
<dbReference type="Pfam" id="PF08351">
    <property type="entry name" value="TmcA_N"/>
    <property type="match status" value="1"/>
</dbReference>
<keyword evidence="4 10" id="KW-0819">tRNA processing</keyword>
<evidence type="ECO:0000256" key="1">
    <source>
        <dbReference type="ARBA" id="ARBA00004604"/>
    </source>
</evidence>
<comment type="caution">
    <text evidence="16">The sequence shown here is derived from an EMBL/GenBank/DDBJ whole genome shotgun (WGS) entry which is preliminary data.</text>
</comment>
<comment type="function">
    <text evidence="10">RNA cytidine acetyltransferase with specificity toward both 18S rRNA and tRNAs. Catalyzes the formation of N(4)-acetylcytidine (ac4C) in 18S rRNA. Required for early nucleolar cleavages of precursor rRNA at sites A0, A1 and A2 during 18S rRNA synthesis. Catalyzes the formation of ac4C in serine and leucine tRNAs. Requires a tRNA-binding adapter protein for full tRNA acetyltransferase activity but not for 18S rRNA acetylation.</text>
</comment>
<feature type="binding site" evidence="10">
    <location>
        <begin position="629"/>
        <end position="631"/>
    </location>
    <ligand>
        <name>acetyl-CoA</name>
        <dbReference type="ChEBI" id="CHEBI:57288"/>
    </ligand>
</feature>
<accession>A0A5N5LZG1</accession>
<dbReference type="GO" id="GO:0000049">
    <property type="term" value="F:tRNA binding"/>
    <property type="evidence" value="ECO:0007669"/>
    <property type="project" value="TreeGrafter"/>
</dbReference>
<reference evidence="17" key="1">
    <citation type="journal article" date="2019" name="Gigascience">
        <title>De novo genome assembly of the endangered Acer yangbiense, a plant species with extremely small populations endemic to Yunnan Province, China.</title>
        <authorList>
            <person name="Yang J."/>
            <person name="Wariss H.M."/>
            <person name="Tao L."/>
            <person name="Zhang R."/>
            <person name="Yun Q."/>
            <person name="Hollingsworth P."/>
            <person name="Dao Z."/>
            <person name="Luo G."/>
            <person name="Guo H."/>
            <person name="Ma Y."/>
            <person name="Sun W."/>
        </authorList>
    </citation>
    <scope>NUCLEOTIDE SEQUENCE [LARGE SCALE GENOMIC DNA]</scope>
    <source>
        <strain evidence="17">cv. br00</strain>
    </source>
</reference>
<feature type="domain" description="TcmA/NAT10 helicase" evidence="12">
    <location>
        <begin position="291"/>
        <end position="488"/>
    </location>
</feature>
<dbReference type="Pfam" id="PF05127">
    <property type="entry name" value="NAT10_TcmA_helicase"/>
    <property type="match status" value="1"/>
</dbReference>
<keyword evidence="3 10" id="KW-0808">Transferase</keyword>
<evidence type="ECO:0000259" key="15">
    <source>
        <dbReference type="Pfam" id="PF13725"/>
    </source>
</evidence>
<dbReference type="InterPro" id="IPR007807">
    <property type="entry name" value="TcmA/NAT10_helicase"/>
</dbReference>
<dbReference type="GO" id="GO:1990883">
    <property type="term" value="F:18S rRNA cytidine N-acetyltransferase activity"/>
    <property type="evidence" value="ECO:0007669"/>
    <property type="project" value="TreeGrafter"/>
</dbReference>
<feature type="binding site" evidence="10">
    <location>
        <begin position="636"/>
        <end position="642"/>
    </location>
    <ligand>
        <name>acetyl-CoA</name>
        <dbReference type="ChEBI" id="CHEBI:57288"/>
    </ligand>
</feature>
<gene>
    <name evidence="16" type="ORF">DKX38_011474</name>
</gene>
<dbReference type="InterPro" id="IPR027992">
    <property type="entry name" value="tRNA_bind_dom"/>
</dbReference>
<feature type="compositionally biased region" description="Basic and acidic residues" evidence="11">
    <location>
        <begin position="1012"/>
        <end position="1021"/>
    </location>
</feature>
<evidence type="ECO:0000259" key="13">
    <source>
        <dbReference type="Pfam" id="PF08351"/>
    </source>
</evidence>
<feature type="binding site" evidence="10">
    <location>
        <position position="470"/>
    </location>
    <ligand>
        <name>ATP</name>
        <dbReference type="ChEBI" id="CHEBI:30616"/>
    </ligand>
</feature>
<evidence type="ECO:0000256" key="8">
    <source>
        <dbReference type="ARBA" id="ARBA00023315"/>
    </source>
</evidence>
<evidence type="ECO:0000259" key="12">
    <source>
        <dbReference type="Pfam" id="PF05127"/>
    </source>
</evidence>
<dbReference type="GO" id="GO:1904812">
    <property type="term" value="P:rRNA acetylation involved in maturation of SSU-rRNA"/>
    <property type="evidence" value="ECO:0007669"/>
    <property type="project" value="InterPro"/>
</dbReference>
<comment type="catalytic activity">
    <reaction evidence="10">
        <text>a cytidine in tRNA + acetyl-CoA + ATP + H2O = an N(4)-acetylcytidine in tRNA + ADP + phosphate + CoA + H(+)</text>
        <dbReference type="Rhea" id="RHEA:53876"/>
        <dbReference type="Rhea" id="RHEA-COMP:13670"/>
        <dbReference type="Rhea" id="RHEA-COMP:13671"/>
        <dbReference type="ChEBI" id="CHEBI:15377"/>
        <dbReference type="ChEBI" id="CHEBI:15378"/>
        <dbReference type="ChEBI" id="CHEBI:30616"/>
        <dbReference type="ChEBI" id="CHEBI:43474"/>
        <dbReference type="ChEBI" id="CHEBI:57287"/>
        <dbReference type="ChEBI" id="CHEBI:57288"/>
        <dbReference type="ChEBI" id="CHEBI:74900"/>
        <dbReference type="ChEBI" id="CHEBI:82748"/>
        <dbReference type="ChEBI" id="CHEBI:456216"/>
    </reaction>
</comment>
<dbReference type="HAMAP" id="MF_03211">
    <property type="entry name" value="RNA_acetyltr_Nat10"/>
    <property type="match status" value="1"/>
</dbReference>
<dbReference type="EC" id="2.3.1.-" evidence="10"/>
<dbReference type="GO" id="GO:0005730">
    <property type="term" value="C:nucleolus"/>
    <property type="evidence" value="ECO:0007669"/>
    <property type="project" value="UniProtKB-SubCell"/>
</dbReference>
<comment type="catalytic activity">
    <reaction evidence="10">
        <text>a cytidine in 18S rRNA + acetyl-CoA + ATP + H2O = an N(4)-acetylcytidine in 18S rRNA + ADP + phosphate + CoA + H(+)</text>
        <dbReference type="Rhea" id="RHEA:51424"/>
        <dbReference type="Rhea" id="RHEA-COMP:13575"/>
        <dbReference type="Rhea" id="RHEA-COMP:13576"/>
        <dbReference type="ChEBI" id="CHEBI:15377"/>
        <dbReference type="ChEBI" id="CHEBI:15378"/>
        <dbReference type="ChEBI" id="CHEBI:30616"/>
        <dbReference type="ChEBI" id="CHEBI:43474"/>
        <dbReference type="ChEBI" id="CHEBI:57287"/>
        <dbReference type="ChEBI" id="CHEBI:57288"/>
        <dbReference type="ChEBI" id="CHEBI:74900"/>
        <dbReference type="ChEBI" id="CHEBI:82748"/>
        <dbReference type="ChEBI" id="CHEBI:456216"/>
    </reaction>
</comment>
<keyword evidence="5 10" id="KW-0547">Nucleotide-binding</keyword>
<dbReference type="InterPro" id="IPR013562">
    <property type="entry name" value="TmcA/NAT10_N"/>
</dbReference>
<dbReference type="Pfam" id="PF13725">
    <property type="entry name" value="tRNA_bind_2"/>
    <property type="match status" value="1"/>
</dbReference>
<organism evidence="16 17">
    <name type="scientific">Salix brachista</name>
    <dbReference type="NCBI Taxonomy" id="2182728"/>
    <lineage>
        <taxon>Eukaryota</taxon>
        <taxon>Viridiplantae</taxon>
        <taxon>Streptophyta</taxon>
        <taxon>Embryophyta</taxon>
        <taxon>Tracheophyta</taxon>
        <taxon>Spermatophyta</taxon>
        <taxon>Magnoliopsida</taxon>
        <taxon>eudicotyledons</taxon>
        <taxon>Gunneridae</taxon>
        <taxon>Pentapetalae</taxon>
        <taxon>rosids</taxon>
        <taxon>fabids</taxon>
        <taxon>Malpighiales</taxon>
        <taxon>Salicaceae</taxon>
        <taxon>Saliceae</taxon>
        <taxon>Salix</taxon>
    </lineage>
</organism>
<keyword evidence="2 10" id="KW-0698">rRNA processing</keyword>
<dbReference type="GO" id="GO:0051391">
    <property type="term" value="P:tRNA acetylation"/>
    <property type="evidence" value="ECO:0007669"/>
    <property type="project" value="UniProtKB-UniRule"/>
</dbReference>
<evidence type="ECO:0000256" key="7">
    <source>
        <dbReference type="ARBA" id="ARBA00023242"/>
    </source>
</evidence>
<name>A0A5N5LZG1_9ROSI</name>
<dbReference type="InterPro" id="IPR033688">
    <property type="entry name" value="NAT10"/>
</dbReference>
<dbReference type="Pfam" id="PF13718">
    <property type="entry name" value="GNAT_acetyltr_2"/>
    <property type="match status" value="1"/>
</dbReference>
<feature type="binding site" evidence="10">
    <location>
        <begin position="296"/>
        <end position="305"/>
    </location>
    <ligand>
        <name>ATP</name>
        <dbReference type="ChEBI" id="CHEBI:30616"/>
    </ligand>
</feature>